<dbReference type="EMBL" id="JBJKFK010004259">
    <property type="protein sequence ID" value="KAL3309127.1"/>
    <property type="molecule type" value="Genomic_DNA"/>
</dbReference>
<feature type="transmembrane region" description="Helical" evidence="8">
    <location>
        <begin position="231"/>
        <end position="259"/>
    </location>
</feature>
<evidence type="ECO:0000313" key="10">
    <source>
        <dbReference type="EMBL" id="KAL3309127.1"/>
    </source>
</evidence>
<name>A0ABD2PQH7_9PLAT</name>
<evidence type="ECO:0000313" key="11">
    <source>
        <dbReference type="Proteomes" id="UP001626550"/>
    </source>
</evidence>
<dbReference type="InterPro" id="IPR050125">
    <property type="entry name" value="GPCR_opsins"/>
</dbReference>
<accession>A0ABD2PQH7</accession>
<comment type="subcellular location">
    <subcellularLocation>
        <location evidence="1">Membrane</location>
        <topology evidence="1">Multi-pass membrane protein</topology>
    </subcellularLocation>
</comment>
<feature type="domain" description="G-protein coupled receptors family 1 profile" evidence="9">
    <location>
        <begin position="35"/>
        <end position="330"/>
    </location>
</feature>
<dbReference type="PROSITE" id="PS50262">
    <property type="entry name" value="G_PROTEIN_RECEP_F1_2"/>
    <property type="match status" value="1"/>
</dbReference>
<evidence type="ECO:0000256" key="1">
    <source>
        <dbReference type="ARBA" id="ARBA00004141"/>
    </source>
</evidence>
<dbReference type="InterPro" id="IPR017452">
    <property type="entry name" value="GPCR_Rhodpsn_7TM"/>
</dbReference>
<keyword evidence="4" id="KW-0297">G-protein coupled receptor</keyword>
<keyword evidence="6" id="KW-0675">Receptor</keyword>
<dbReference type="InterPro" id="IPR000276">
    <property type="entry name" value="GPCR_Rhodpsn"/>
</dbReference>
<evidence type="ECO:0000256" key="2">
    <source>
        <dbReference type="ARBA" id="ARBA00022692"/>
    </source>
</evidence>
<proteinExistence type="predicted"/>
<feature type="transmembrane region" description="Helical" evidence="8">
    <location>
        <begin position="93"/>
        <end position="113"/>
    </location>
</feature>
<feature type="transmembrane region" description="Helical" evidence="8">
    <location>
        <begin position="54"/>
        <end position="73"/>
    </location>
</feature>
<reference evidence="10 11" key="1">
    <citation type="submission" date="2024-11" db="EMBL/GenBank/DDBJ databases">
        <title>Adaptive evolution of stress response genes in parasites aligns with host niche diversity.</title>
        <authorList>
            <person name="Hahn C."/>
            <person name="Resl P."/>
        </authorList>
    </citation>
    <scope>NUCLEOTIDE SEQUENCE [LARGE SCALE GENOMIC DNA]</scope>
    <source>
        <strain evidence="10">EGGRZ-B1_66</strain>
        <tissue evidence="10">Body</tissue>
    </source>
</reference>
<dbReference type="Gene3D" id="1.20.1070.10">
    <property type="entry name" value="Rhodopsin 7-helix transmembrane proteins"/>
    <property type="match status" value="2"/>
</dbReference>
<feature type="transmembrane region" description="Helical" evidence="8">
    <location>
        <begin position="271"/>
        <end position="294"/>
    </location>
</feature>
<dbReference type="Pfam" id="PF00001">
    <property type="entry name" value="7tm_1"/>
    <property type="match status" value="1"/>
</dbReference>
<evidence type="ECO:0000256" key="7">
    <source>
        <dbReference type="ARBA" id="ARBA00023224"/>
    </source>
</evidence>
<keyword evidence="2 8" id="KW-0812">Transmembrane</keyword>
<evidence type="ECO:0000256" key="8">
    <source>
        <dbReference type="SAM" id="Phobius"/>
    </source>
</evidence>
<organism evidence="10 11">
    <name type="scientific">Cichlidogyrus casuarinus</name>
    <dbReference type="NCBI Taxonomy" id="1844966"/>
    <lineage>
        <taxon>Eukaryota</taxon>
        <taxon>Metazoa</taxon>
        <taxon>Spiralia</taxon>
        <taxon>Lophotrochozoa</taxon>
        <taxon>Platyhelminthes</taxon>
        <taxon>Monogenea</taxon>
        <taxon>Monopisthocotylea</taxon>
        <taxon>Dactylogyridea</taxon>
        <taxon>Ancyrocephalidae</taxon>
        <taxon>Cichlidogyrus</taxon>
    </lineage>
</organism>
<dbReference type="SUPFAM" id="SSF81321">
    <property type="entry name" value="Family A G protein-coupled receptor-like"/>
    <property type="match status" value="2"/>
</dbReference>
<dbReference type="PANTHER" id="PTHR24240">
    <property type="entry name" value="OPSIN"/>
    <property type="match status" value="1"/>
</dbReference>
<dbReference type="PRINTS" id="PR00237">
    <property type="entry name" value="GPCRRHODOPSN"/>
</dbReference>
<sequence length="339" mass="37523">MKPTLVATYGAEYQHVLFGLCYLLSTFMGIYLNTKNALRICRTGVAHGMSAQSIALHVNFAMANVLVVAGGLLCGVSTMTGSWMFGEWMCQAYAFEGMLFGMGSIYALILICIDRYMSAFYASFCESPRSSQSTCHFHRREQQLDSHILQTGDAQGLVLVPDVCFGASLRIWQFSYPEINCHERGFLATDLSDGRLKLKAYIWTPSYGLEPQGTSCTIDWTDNSTDASLTYLVMLVIIGFLVPVGIAIFALVIACLMHPAEMEMERKMNKLAGLLLGFSLVGWMPFAMLTFGTVFSEPITKISMAASYMAPISIKMVLALIPKFYDAIFFLKVQKSKAL</sequence>
<dbReference type="AlphaFoldDB" id="A0ABD2PQH7"/>
<evidence type="ECO:0000259" key="9">
    <source>
        <dbReference type="PROSITE" id="PS50262"/>
    </source>
</evidence>
<keyword evidence="7" id="KW-0807">Transducer</keyword>
<dbReference type="GO" id="GO:0016020">
    <property type="term" value="C:membrane"/>
    <property type="evidence" value="ECO:0007669"/>
    <property type="project" value="UniProtKB-SubCell"/>
</dbReference>
<evidence type="ECO:0000256" key="3">
    <source>
        <dbReference type="ARBA" id="ARBA00022989"/>
    </source>
</evidence>
<keyword evidence="5 8" id="KW-0472">Membrane</keyword>
<dbReference type="GO" id="GO:0004930">
    <property type="term" value="F:G protein-coupled receptor activity"/>
    <property type="evidence" value="ECO:0007669"/>
    <property type="project" value="UniProtKB-KW"/>
</dbReference>
<protein>
    <recommendedName>
        <fullName evidence="9">G-protein coupled receptors family 1 profile domain-containing protein</fullName>
    </recommendedName>
</protein>
<evidence type="ECO:0000256" key="5">
    <source>
        <dbReference type="ARBA" id="ARBA00023136"/>
    </source>
</evidence>
<keyword evidence="3 8" id="KW-1133">Transmembrane helix</keyword>
<feature type="transmembrane region" description="Helical" evidence="8">
    <location>
        <begin position="306"/>
        <end position="325"/>
    </location>
</feature>
<feature type="transmembrane region" description="Helical" evidence="8">
    <location>
        <begin position="13"/>
        <end position="33"/>
    </location>
</feature>
<dbReference type="Proteomes" id="UP001626550">
    <property type="component" value="Unassembled WGS sequence"/>
</dbReference>
<keyword evidence="11" id="KW-1185">Reference proteome</keyword>
<evidence type="ECO:0000256" key="6">
    <source>
        <dbReference type="ARBA" id="ARBA00023170"/>
    </source>
</evidence>
<comment type="caution">
    <text evidence="10">The sequence shown here is derived from an EMBL/GenBank/DDBJ whole genome shotgun (WGS) entry which is preliminary data.</text>
</comment>
<evidence type="ECO:0000256" key="4">
    <source>
        <dbReference type="ARBA" id="ARBA00023040"/>
    </source>
</evidence>
<gene>
    <name evidence="10" type="ORF">Ciccas_012326</name>
</gene>